<name>A0A1Q8S7A4_9PEZI</name>
<protein>
    <submittedName>
        <fullName evidence="1">Uncharacterized protein</fullName>
    </submittedName>
</protein>
<evidence type="ECO:0000313" key="2">
    <source>
        <dbReference type="Proteomes" id="UP000186583"/>
    </source>
</evidence>
<proteinExistence type="predicted"/>
<keyword evidence="2" id="KW-1185">Reference proteome</keyword>
<dbReference type="OrthoDB" id="4829187at2759"/>
<reference evidence="1 2" key="1">
    <citation type="submission" date="2016-11" db="EMBL/GenBank/DDBJ databases">
        <title>Draft Genome Assembly of Colletotrichum chlorophyti a pathogen of herbaceous plants.</title>
        <authorList>
            <person name="Gan P."/>
            <person name="Narusaka M."/>
            <person name="Tsushima A."/>
            <person name="Narusaka Y."/>
            <person name="Takano Y."/>
            <person name="Shirasu K."/>
        </authorList>
    </citation>
    <scope>NUCLEOTIDE SEQUENCE [LARGE SCALE GENOMIC DNA]</scope>
    <source>
        <strain evidence="1 2">NTL11</strain>
    </source>
</reference>
<gene>
    <name evidence="1" type="ORF">CCHL11_01071</name>
</gene>
<dbReference type="Proteomes" id="UP000186583">
    <property type="component" value="Unassembled WGS sequence"/>
</dbReference>
<sequence length="124" mass="14083">MSCGHLLRSRLVDCGKGEECKGKRWQPAFIDDSCVACHRPLNYRLNRALHEAEHAVLISDFVRARAAGDTEGMRRLQRAMIENAQVTRQRNFAVSLTREEMMGVRWPRTDDSLCRHDGVGSTAK</sequence>
<organism evidence="1 2">
    <name type="scientific">Colletotrichum chlorophyti</name>
    <dbReference type="NCBI Taxonomy" id="708187"/>
    <lineage>
        <taxon>Eukaryota</taxon>
        <taxon>Fungi</taxon>
        <taxon>Dikarya</taxon>
        <taxon>Ascomycota</taxon>
        <taxon>Pezizomycotina</taxon>
        <taxon>Sordariomycetes</taxon>
        <taxon>Hypocreomycetidae</taxon>
        <taxon>Glomerellales</taxon>
        <taxon>Glomerellaceae</taxon>
        <taxon>Colletotrichum</taxon>
    </lineage>
</organism>
<dbReference type="AlphaFoldDB" id="A0A1Q8S7A4"/>
<accession>A0A1Q8S7A4</accession>
<dbReference type="EMBL" id="MPGH01000008">
    <property type="protein sequence ID" value="OLN97328.1"/>
    <property type="molecule type" value="Genomic_DNA"/>
</dbReference>
<evidence type="ECO:0000313" key="1">
    <source>
        <dbReference type="EMBL" id="OLN97328.1"/>
    </source>
</evidence>
<comment type="caution">
    <text evidence="1">The sequence shown here is derived from an EMBL/GenBank/DDBJ whole genome shotgun (WGS) entry which is preliminary data.</text>
</comment>